<feature type="signal peptide" evidence="1">
    <location>
        <begin position="1"/>
        <end position="18"/>
    </location>
</feature>
<organism evidence="2 3">
    <name type="scientific">Aliiruegeria lutimaris</name>
    <dbReference type="NCBI Taxonomy" id="571298"/>
    <lineage>
        <taxon>Bacteria</taxon>
        <taxon>Pseudomonadati</taxon>
        <taxon>Pseudomonadota</taxon>
        <taxon>Alphaproteobacteria</taxon>
        <taxon>Rhodobacterales</taxon>
        <taxon>Roseobacteraceae</taxon>
        <taxon>Aliiruegeria</taxon>
    </lineage>
</organism>
<evidence type="ECO:0000256" key="1">
    <source>
        <dbReference type="SAM" id="SignalP"/>
    </source>
</evidence>
<name>A0A1G8XMG8_9RHOB</name>
<protein>
    <recommendedName>
        <fullName evidence="4">DUF4136 domain-containing protein</fullName>
    </recommendedName>
</protein>
<dbReference type="AlphaFoldDB" id="A0A1G8XMG8"/>
<dbReference type="PROSITE" id="PS51257">
    <property type="entry name" value="PROKAR_LIPOPROTEIN"/>
    <property type="match status" value="1"/>
</dbReference>
<accession>A0A1G8XMG8</accession>
<dbReference type="Proteomes" id="UP000199382">
    <property type="component" value="Unassembled WGS sequence"/>
</dbReference>
<sequence length="189" mass="20767">MTRLTRRIFALSSLVALAACGSQTPVSQQPVDPIGEFKLVHNIVTVNNIQRVQPSKDVPPEVWDDAVTEAIQARMGRYEGSQFYHLGVNILGYSVAVPGVPLVLAPKSVVVVDVTVWDDAKGGKINQEPKQIMVFESLSPDLFIGSGLTKTKDEQVANLAANIALQIENWLRDNEEWFAKRPETEAATQ</sequence>
<dbReference type="RefSeq" id="WP_093156950.1">
    <property type="nucleotide sequence ID" value="NZ_FNEK01000026.1"/>
</dbReference>
<evidence type="ECO:0008006" key="4">
    <source>
        <dbReference type="Google" id="ProtNLM"/>
    </source>
</evidence>
<keyword evidence="3" id="KW-1185">Reference proteome</keyword>
<proteinExistence type="predicted"/>
<gene>
    <name evidence="2" type="ORF">SAMN04488026_102671</name>
</gene>
<dbReference type="OrthoDB" id="7834608at2"/>
<dbReference type="STRING" id="571298.SAMN04488026_102671"/>
<reference evidence="2 3" key="1">
    <citation type="submission" date="2016-10" db="EMBL/GenBank/DDBJ databases">
        <authorList>
            <person name="de Groot N.N."/>
        </authorList>
    </citation>
    <scope>NUCLEOTIDE SEQUENCE [LARGE SCALE GENOMIC DNA]</scope>
    <source>
        <strain evidence="2 3">DSM 25294</strain>
    </source>
</reference>
<evidence type="ECO:0000313" key="2">
    <source>
        <dbReference type="EMBL" id="SDJ91095.1"/>
    </source>
</evidence>
<feature type="chain" id="PRO_5011438324" description="DUF4136 domain-containing protein" evidence="1">
    <location>
        <begin position="19"/>
        <end position="189"/>
    </location>
</feature>
<evidence type="ECO:0000313" key="3">
    <source>
        <dbReference type="Proteomes" id="UP000199382"/>
    </source>
</evidence>
<keyword evidence="1" id="KW-0732">Signal</keyword>
<dbReference type="EMBL" id="FNEK01000026">
    <property type="protein sequence ID" value="SDJ91095.1"/>
    <property type="molecule type" value="Genomic_DNA"/>
</dbReference>